<dbReference type="GO" id="GO:0003924">
    <property type="term" value="F:GTPase activity"/>
    <property type="evidence" value="ECO:0007669"/>
    <property type="project" value="InterPro"/>
</dbReference>
<dbReference type="EnsemblMetazoa" id="XM_003386667.3">
    <property type="protein sequence ID" value="XP_003386715.1"/>
    <property type="gene ID" value="LOC100634481"/>
</dbReference>
<dbReference type="STRING" id="400682.A0A1X7UV58"/>
<dbReference type="OrthoDB" id="8830751at2759"/>
<dbReference type="PRINTS" id="PR00449">
    <property type="entry name" value="RASTRNSFRMNG"/>
</dbReference>
<dbReference type="InterPro" id="IPR027417">
    <property type="entry name" value="P-loop_NTPase"/>
</dbReference>
<dbReference type="Pfam" id="PF00071">
    <property type="entry name" value="Ras"/>
    <property type="match status" value="1"/>
</dbReference>
<dbReference type="FunFam" id="3.40.50.300:FF:000118">
    <property type="entry name" value="Rho-related GTP-binding protein RhoG"/>
    <property type="match status" value="1"/>
</dbReference>
<evidence type="ECO:0000313" key="3">
    <source>
        <dbReference type="EnsemblMetazoa" id="Aqu2.1.31551_001"/>
    </source>
</evidence>
<dbReference type="SMART" id="SM00175">
    <property type="entry name" value="RAB"/>
    <property type="match status" value="1"/>
</dbReference>
<organism evidence="3">
    <name type="scientific">Amphimedon queenslandica</name>
    <name type="common">Sponge</name>
    <dbReference type="NCBI Taxonomy" id="400682"/>
    <lineage>
        <taxon>Eukaryota</taxon>
        <taxon>Metazoa</taxon>
        <taxon>Porifera</taxon>
        <taxon>Demospongiae</taxon>
        <taxon>Heteroscleromorpha</taxon>
        <taxon>Haplosclerida</taxon>
        <taxon>Niphatidae</taxon>
        <taxon>Amphimedon</taxon>
    </lineage>
</organism>
<dbReference type="SMART" id="SM00174">
    <property type="entry name" value="RHO"/>
    <property type="match status" value="1"/>
</dbReference>
<dbReference type="GO" id="GO:0007264">
    <property type="term" value="P:small GTPase-mediated signal transduction"/>
    <property type="evidence" value="ECO:0007669"/>
    <property type="project" value="InterPro"/>
</dbReference>
<dbReference type="OMA" id="MIAHINN"/>
<dbReference type="EnsemblMetazoa" id="Aqu2.1.31551_001">
    <property type="protein sequence ID" value="Aqu2.1.31551_001"/>
    <property type="gene ID" value="Aqu2.1.31551"/>
</dbReference>
<reference evidence="4" key="1">
    <citation type="journal article" date="2010" name="Nature">
        <title>The Amphimedon queenslandica genome and the evolution of animal complexity.</title>
        <authorList>
            <person name="Srivastava M."/>
            <person name="Simakov O."/>
            <person name="Chapman J."/>
            <person name="Fahey B."/>
            <person name="Gauthier M.E."/>
            <person name="Mitros T."/>
            <person name="Richards G.S."/>
            <person name="Conaco C."/>
            <person name="Dacre M."/>
            <person name="Hellsten U."/>
            <person name="Larroux C."/>
            <person name="Putnam N.H."/>
            <person name="Stanke M."/>
            <person name="Adamska M."/>
            <person name="Darling A."/>
            <person name="Degnan S.M."/>
            <person name="Oakley T.H."/>
            <person name="Plachetzki D.C."/>
            <person name="Zhai Y."/>
            <person name="Adamski M."/>
            <person name="Calcino A."/>
            <person name="Cummins S.F."/>
            <person name="Goodstein D.M."/>
            <person name="Harris C."/>
            <person name="Jackson D.J."/>
            <person name="Leys S.P."/>
            <person name="Shu S."/>
            <person name="Woodcroft B.J."/>
            <person name="Vervoort M."/>
            <person name="Kosik K.S."/>
            <person name="Manning G."/>
            <person name="Degnan B.M."/>
            <person name="Rokhsar D.S."/>
        </authorList>
    </citation>
    <scope>NUCLEOTIDE SEQUENCE [LARGE SCALE GENOMIC DNA]</scope>
</reference>
<dbReference type="PROSITE" id="PS51421">
    <property type="entry name" value="RAS"/>
    <property type="match status" value="1"/>
</dbReference>
<keyword evidence="4" id="KW-1185">Reference proteome</keyword>
<dbReference type="SUPFAM" id="SSF52540">
    <property type="entry name" value="P-loop containing nucleoside triphosphate hydrolases"/>
    <property type="match status" value="1"/>
</dbReference>
<dbReference type="SMART" id="SM00173">
    <property type="entry name" value="RAS"/>
    <property type="match status" value="1"/>
</dbReference>
<dbReference type="InterPro" id="IPR005225">
    <property type="entry name" value="Small_GTP-bd"/>
</dbReference>
<gene>
    <name evidence="3" type="primary">100634481</name>
</gene>
<reference evidence="3" key="2">
    <citation type="submission" date="2017-05" db="UniProtKB">
        <authorList>
            <consortium name="EnsemblMetazoa"/>
        </authorList>
    </citation>
    <scope>IDENTIFICATION</scope>
</reference>
<evidence type="ECO:0000256" key="2">
    <source>
        <dbReference type="ARBA" id="ARBA00023134"/>
    </source>
</evidence>
<dbReference type="SMART" id="SM00176">
    <property type="entry name" value="RAN"/>
    <property type="match status" value="1"/>
</dbReference>
<keyword evidence="2" id="KW-0342">GTP-binding</keyword>
<dbReference type="PROSITE" id="PS51420">
    <property type="entry name" value="RHO"/>
    <property type="match status" value="1"/>
</dbReference>
<dbReference type="InterPro" id="IPR003578">
    <property type="entry name" value="Small_GTPase_Rho"/>
</dbReference>
<dbReference type="KEGG" id="aqu:100634481"/>
<dbReference type="InParanoid" id="A0A1X7UV58"/>
<evidence type="ECO:0000256" key="1">
    <source>
        <dbReference type="ARBA" id="ARBA00022741"/>
    </source>
</evidence>
<accession>A0A1X7UV58</accession>
<name>A0A1X7UV58_AMPQE</name>
<dbReference type="PROSITE" id="PS51419">
    <property type="entry name" value="RAB"/>
    <property type="match status" value="1"/>
</dbReference>
<sequence length="200" mass="22537">MAALKHIKCVVVGDGTVGKTCMMIAHINNSFPGEYVPTVFDNYSENMYINNKFVSLNLWDTAGQEDYDRLRPLSYPQTDVFLVCFSVVNPTSFDHVTHKWHPEVSHHCKGVPILLIGNKIDLRDDPDTLAHLNELRQTPVTRTQGLACAKKINAVKYMECSAKTGKGLREIFTTAAEVVVSPEIYQHSQEKTDKRKCLIL</sequence>
<dbReference type="CDD" id="cd00157">
    <property type="entry name" value="Rho"/>
    <property type="match status" value="1"/>
</dbReference>
<dbReference type="AlphaFoldDB" id="A0A1X7UV58"/>
<keyword evidence="1" id="KW-0547">Nucleotide-binding</keyword>
<dbReference type="eggNOG" id="KOG0393">
    <property type="taxonomic scope" value="Eukaryota"/>
</dbReference>
<evidence type="ECO:0000313" key="4">
    <source>
        <dbReference type="Proteomes" id="UP000007879"/>
    </source>
</evidence>
<dbReference type="Gene3D" id="3.40.50.300">
    <property type="entry name" value="P-loop containing nucleotide triphosphate hydrolases"/>
    <property type="match status" value="1"/>
</dbReference>
<dbReference type="GO" id="GO:0005525">
    <property type="term" value="F:GTP binding"/>
    <property type="evidence" value="ECO:0007669"/>
    <property type="project" value="UniProtKB-KW"/>
</dbReference>
<dbReference type="NCBIfam" id="TIGR00231">
    <property type="entry name" value="small_GTP"/>
    <property type="match status" value="1"/>
</dbReference>
<dbReference type="InterPro" id="IPR001806">
    <property type="entry name" value="Small_GTPase"/>
</dbReference>
<protein>
    <submittedName>
        <fullName evidence="3">Uncharacterized protein</fullName>
    </submittedName>
</protein>
<proteinExistence type="predicted"/>
<dbReference type="Proteomes" id="UP000007879">
    <property type="component" value="Unassembled WGS sequence"/>
</dbReference>
<dbReference type="PANTHER" id="PTHR24072">
    <property type="entry name" value="RHO FAMILY GTPASE"/>
    <property type="match status" value="1"/>
</dbReference>